<reference evidence="7 8" key="1">
    <citation type="submission" date="2018-04" db="EMBL/GenBank/DDBJ databases">
        <authorList>
            <person name="Go L.Y."/>
            <person name="Mitchell J.A."/>
        </authorList>
    </citation>
    <scope>NUCLEOTIDE SEQUENCE [LARGE SCALE GENOMIC DNA]</scope>
    <source>
        <strain evidence="7">ULC066bin1</strain>
    </source>
</reference>
<gene>
    <name evidence="7" type="ORF">DCF19_06085</name>
</gene>
<name>A0A2W4WGB8_9CYAN</name>
<dbReference type="PANTHER" id="PTHR22990">
    <property type="entry name" value="F-BOX ONLY PROTEIN"/>
    <property type="match status" value="1"/>
</dbReference>
<dbReference type="SUPFAM" id="SSF51126">
    <property type="entry name" value="Pectin lyase-like"/>
    <property type="match status" value="1"/>
</dbReference>
<dbReference type="AlphaFoldDB" id="A0A2W4WGB8"/>
<organism evidence="7 8">
    <name type="scientific">Pseudanabaena frigida</name>
    <dbReference type="NCBI Taxonomy" id="945775"/>
    <lineage>
        <taxon>Bacteria</taxon>
        <taxon>Bacillati</taxon>
        <taxon>Cyanobacteriota</taxon>
        <taxon>Cyanophyceae</taxon>
        <taxon>Pseudanabaenales</taxon>
        <taxon>Pseudanabaenaceae</taxon>
        <taxon>Pseudanabaena</taxon>
    </lineage>
</organism>
<dbReference type="Pfam" id="PF07602">
    <property type="entry name" value="DUF1565"/>
    <property type="match status" value="1"/>
</dbReference>
<keyword evidence="3" id="KW-0833">Ubl conjugation pathway</keyword>
<feature type="compositionally biased region" description="Low complexity" evidence="4">
    <location>
        <begin position="403"/>
        <end position="416"/>
    </location>
</feature>
<dbReference type="InterPro" id="IPR011459">
    <property type="entry name" value="DUF1565"/>
</dbReference>
<feature type="compositionally biased region" description="Low complexity" evidence="4">
    <location>
        <begin position="363"/>
        <end position="382"/>
    </location>
</feature>
<dbReference type="Proteomes" id="UP000249467">
    <property type="component" value="Unassembled WGS sequence"/>
</dbReference>
<evidence type="ECO:0000256" key="4">
    <source>
        <dbReference type="SAM" id="MobiDB-lite"/>
    </source>
</evidence>
<dbReference type="InterPro" id="IPR022441">
    <property type="entry name" value="Para_beta_helix_rpt-2"/>
</dbReference>
<evidence type="ECO:0000256" key="5">
    <source>
        <dbReference type="SAM" id="SignalP"/>
    </source>
</evidence>
<feature type="region of interest" description="Disordered" evidence="4">
    <location>
        <begin position="358"/>
        <end position="384"/>
    </location>
</feature>
<comment type="pathway">
    <text evidence="1">Protein modification; protein ubiquitination.</text>
</comment>
<evidence type="ECO:0000259" key="6">
    <source>
        <dbReference type="PROSITE" id="PS51724"/>
    </source>
</evidence>
<protein>
    <recommendedName>
        <fullName evidence="6">SPOR domain-containing protein</fullName>
    </recommendedName>
</protein>
<dbReference type="GO" id="GO:0042834">
    <property type="term" value="F:peptidoglycan binding"/>
    <property type="evidence" value="ECO:0007669"/>
    <property type="project" value="InterPro"/>
</dbReference>
<evidence type="ECO:0000313" key="7">
    <source>
        <dbReference type="EMBL" id="PZO43502.1"/>
    </source>
</evidence>
<feature type="compositionally biased region" description="Polar residues" evidence="4">
    <location>
        <begin position="419"/>
        <end position="429"/>
    </location>
</feature>
<dbReference type="InterPro" id="IPR011050">
    <property type="entry name" value="Pectin_lyase_fold/virulence"/>
</dbReference>
<comment type="caution">
    <text evidence="7">The sequence shown here is derived from an EMBL/GenBank/DDBJ whole genome shotgun (WGS) entry which is preliminary data.</text>
</comment>
<evidence type="ECO:0000313" key="8">
    <source>
        <dbReference type="Proteomes" id="UP000249467"/>
    </source>
</evidence>
<feature type="domain" description="SPOR" evidence="6">
    <location>
        <begin position="533"/>
        <end position="573"/>
    </location>
</feature>
<dbReference type="PANTHER" id="PTHR22990:SF15">
    <property type="entry name" value="F-BOX ONLY PROTEIN 10"/>
    <property type="match status" value="1"/>
</dbReference>
<feature type="region of interest" description="Disordered" evidence="4">
    <location>
        <begin position="400"/>
        <end position="429"/>
    </location>
</feature>
<dbReference type="Gene3D" id="2.160.20.10">
    <property type="entry name" value="Single-stranded right-handed beta-helix, Pectin lyase-like"/>
    <property type="match status" value="1"/>
</dbReference>
<dbReference type="NCBIfam" id="TIGR03804">
    <property type="entry name" value="para_beta_helix"/>
    <property type="match status" value="1"/>
</dbReference>
<dbReference type="SMART" id="SM00710">
    <property type="entry name" value="PbH1"/>
    <property type="match status" value="5"/>
</dbReference>
<evidence type="ECO:0000256" key="1">
    <source>
        <dbReference type="ARBA" id="ARBA00004906"/>
    </source>
</evidence>
<dbReference type="InterPro" id="IPR007730">
    <property type="entry name" value="SPOR-like_dom"/>
</dbReference>
<dbReference type="EMBL" id="QBML01000005">
    <property type="protein sequence ID" value="PZO43502.1"/>
    <property type="molecule type" value="Genomic_DNA"/>
</dbReference>
<sequence length="573" mass="61341">MKMSIRKTFQGCVFQSFNYLLPLIILSPCLAIATPVSAQSQSVTPNILYVNPQTGSDRPDRGTNIAPFKTITYAISRAQSGQATIIQLANATYSSITGEQFPIRLRANVTLRGNEANKGRDIVISGGGTLLSSSRFTQNVAIALADNSELRGVTVSNPNPRGYGLWIENASPAIANSTFLDNQQDGALITGKSTAIVSSNQFFRNGTSGLAIEGDASPDVRGNLFQQTTFGMSVRQDAAPQITENTFTQNQNGILIQANAKPVLRGNAIVNNRAYGLTISDTAMPDLGKPNDDGNNTFQGNGTFDLQNVSRNAVAAIGNQLDIKRVKGNLQLSNVRQPSNLFANSLSVNTATANVAVSSNKVPTTSPNSTLPKSTLPSSSLPKSDRFANINQQLEQTIAASQPMNLTPNLNNPPALIRSTPSTQSDSLSNNFNQGSQANNPFWYEPVTSVIVRITPKGLSSPIPTNTEISTNLPPVRSYPPSGEPVNQPIQIAPLSNTSLTPQVQPRYRVVVPVSSPNAVAQVRQIVPNSFASRLNGYLVVQIGAYSDRRIAEVQVSRLAQQGLSARIETIRP</sequence>
<dbReference type="InterPro" id="IPR012334">
    <property type="entry name" value="Pectin_lyas_fold"/>
</dbReference>
<reference evidence="7 8" key="2">
    <citation type="submission" date="2018-06" db="EMBL/GenBank/DDBJ databases">
        <title>Metagenomic assembly of (sub)arctic Cyanobacteria and their associated microbiome from non-axenic cultures.</title>
        <authorList>
            <person name="Baurain D."/>
        </authorList>
    </citation>
    <scope>NUCLEOTIDE SEQUENCE [LARGE SCALE GENOMIC DNA]</scope>
    <source>
        <strain evidence="7">ULC066bin1</strain>
    </source>
</reference>
<evidence type="ECO:0000256" key="3">
    <source>
        <dbReference type="ARBA" id="ARBA00022786"/>
    </source>
</evidence>
<dbReference type="PROSITE" id="PS51724">
    <property type="entry name" value="SPOR"/>
    <property type="match status" value="1"/>
</dbReference>
<dbReference type="InterPro" id="IPR006626">
    <property type="entry name" value="PbH1"/>
</dbReference>
<keyword evidence="2" id="KW-0677">Repeat</keyword>
<feature type="signal peptide" evidence="5">
    <location>
        <begin position="1"/>
        <end position="38"/>
    </location>
</feature>
<keyword evidence="5" id="KW-0732">Signal</keyword>
<evidence type="ECO:0000256" key="2">
    <source>
        <dbReference type="ARBA" id="ARBA00022737"/>
    </source>
</evidence>
<dbReference type="InterPro" id="IPR051550">
    <property type="entry name" value="SCF-Subunits/Alg-Epimerases"/>
</dbReference>
<feature type="chain" id="PRO_5016061331" description="SPOR domain-containing protein" evidence="5">
    <location>
        <begin position="39"/>
        <end position="573"/>
    </location>
</feature>
<accession>A0A2W4WGB8</accession>
<proteinExistence type="predicted"/>